<dbReference type="EMBL" id="JACSDY010000011">
    <property type="protein sequence ID" value="KAF7415652.1"/>
    <property type="molecule type" value="Genomic_DNA"/>
</dbReference>
<sequence length="217" mass="25563">MPSLSIRFCSGVDESKLSRCHGQEGARIVDVGKNICHVTATRETFQRELVNSLASTLVVIYWYYHEFSENFKIDFRSDEWTYDFLRRFDHCFVRNELLLIRKYSLPCKLELEWLEHDSAYWFNNDFHQNTDIISYIEKRRIYRRFWFDVSIANIKADIDVPLQSRSIHVAPFVTERGVEFGLSSELLVVTGGRSVPSSSRIRLTKLLAIHHVENEHI</sequence>
<protein>
    <submittedName>
        <fullName evidence="1">Uncharacterized protein</fullName>
    </submittedName>
</protein>
<dbReference type="AlphaFoldDB" id="A0A834NQG9"/>
<gene>
    <name evidence="1" type="ORF">H0235_012244</name>
</gene>
<name>A0A834NQG9_VESPE</name>
<accession>A0A834NQG9</accession>
<comment type="caution">
    <text evidence="1">The sequence shown here is derived from an EMBL/GenBank/DDBJ whole genome shotgun (WGS) entry which is preliminary data.</text>
</comment>
<reference evidence="1" key="1">
    <citation type="journal article" date="2020" name="G3 (Bethesda)">
        <title>High-Quality Assemblies for Three Invasive Social Wasps from the &lt;i&gt;Vespula&lt;/i&gt; Genus.</title>
        <authorList>
            <person name="Harrop T.W.R."/>
            <person name="Guhlin J."/>
            <person name="McLaughlin G.M."/>
            <person name="Permina E."/>
            <person name="Stockwell P."/>
            <person name="Gilligan J."/>
            <person name="Le Lec M.F."/>
            <person name="Gruber M.A.M."/>
            <person name="Quinn O."/>
            <person name="Lovegrove M."/>
            <person name="Duncan E.J."/>
            <person name="Remnant E.J."/>
            <person name="Van Eeckhoven J."/>
            <person name="Graham B."/>
            <person name="Knapp R.A."/>
            <person name="Langford K.W."/>
            <person name="Kronenberg Z."/>
            <person name="Press M.O."/>
            <person name="Eacker S.M."/>
            <person name="Wilson-Rankin E.E."/>
            <person name="Purcell J."/>
            <person name="Lester P.J."/>
            <person name="Dearden P.K."/>
        </authorList>
    </citation>
    <scope>NUCLEOTIDE SEQUENCE</scope>
    <source>
        <strain evidence="1">Volc-1</strain>
    </source>
</reference>
<proteinExistence type="predicted"/>
<dbReference type="Proteomes" id="UP000600918">
    <property type="component" value="Unassembled WGS sequence"/>
</dbReference>
<keyword evidence="2" id="KW-1185">Reference proteome</keyword>
<evidence type="ECO:0000313" key="1">
    <source>
        <dbReference type="EMBL" id="KAF7415652.1"/>
    </source>
</evidence>
<organism evidence="1 2">
    <name type="scientific">Vespula pensylvanica</name>
    <name type="common">Western yellow jacket</name>
    <name type="synonym">Wasp</name>
    <dbReference type="NCBI Taxonomy" id="30213"/>
    <lineage>
        <taxon>Eukaryota</taxon>
        <taxon>Metazoa</taxon>
        <taxon>Ecdysozoa</taxon>
        <taxon>Arthropoda</taxon>
        <taxon>Hexapoda</taxon>
        <taxon>Insecta</taxon>
        <taxon>Pterygota</taxon>
        <taxon>Neoptera</taxon>
        <taxon>Endopterygota</taxon>
        <taxon>Hymenoptera</taxon>
        <taxon>Apocrita</taxon>
        <taxon>Aculeata</taxon>
        <taxon>Vespoidea</taxon>
        <taxon>Vespidae</taxon>
        <taxon>Vespinae</taxon>
        <taxon>Vespula</taxon>
    </lineage>
</organism>
<evidence type="ECO:0000313" key="2">
    <source>
        <dbReference type="Proteomes" id="UP000600918"/>
    </source>
</evidence>